<dbReference type="EMBL" id="CP095362">
    <property type="protein sequence ID" value="XAG65813.1"/>
    <property type="molecule type" value="Genomic_DNA"/>
</dbReference>
<proteinExistence type="predicted"/>
<reference evidence="1" key="1">
    <citation type="submission" date="2022-03" db="EMBL/GenBank/DDBJ databases">
        <title>Sea Food Isolates.</title>
        <authorList>
            <person name="Li c."/>
        </authorList>
    </citation>
    <scope>NUCLEOTIDE SEQUENCE</scope>
    <source>
        <strain evidence="1">19GA11TI05</strain>
    </source>
</reference>
<name>A0AAU6TVE7_UNCXX</name>
<gene>
    <name evidence="1" type="ORF">MRM81_01820</name>
</gene>
<dbReference type="AlphaFoldDB" id="A0AAU6TVE7"/>
<sequence>MAGYFYFLSYQTADNSFHPDSTPANFCSDFCLSAGYNGQIRKSKNDAKNSTANVICGVILVNSMTASAAIAYQYEKDVTDLTETDNRAGIKPGSGDDGKQIPGQGGMLLILMKLLSELKLIKVMLNLN</sequence>
<accession>A0AAU6TVE7</accession>
<organism evidence="1">
    <name type="scientific">bacterium 19GA11TI05</name>
    <dbReference type="NCBI Taxonomy" id="2920688"/>
    <lineage>
        <taxon>Bacteria</taxon>
    </lineage>
</organism>
<protein>
    <submittedName>
        <fullName evidence="1">Uncharacterized protein</fullName>
    </submittedName>
</protein>
<evidence type="ECO:0000313" key="1">
    <source>
        <dbReference type="EMBL" id="XAG65813.1"/>
    </source>
</evidence>